<dbReference type="RefSeq" id="WP_211468397.1">
    <property type="nucleotide sequence ID" value="NZ_JAGSXH010000041.1"/>
</dbReference>
<dbReference type="EMBL" id="JAGSXH010000041">
    <property type="protein sequence ID" value="MBS2964085.1"/>
    <property type="molecule type" value="Genomic_DNA"/>
</dbReference>
<accession>A0A8J7WNN5</accession>
<name>A0A8J7WNN5_9ACTN</name>
<comment type="caution">
    <text evidence="2">The sequence shown here is derived from an EMBL/GenBank/DDBJ whole genome shotgun (WGS) entry which is preliminary data.</text>
</comment>
<sequence>MISAVVIGTQGVISVSTKGEFARLEQENAGGLPAVAIIALVVCAIVGLISLATGAKQRTGFARRRAWIGLYACAALLSGIAGILTAINLQGVTATGDAALQEGEVIAALLVGGASLYGSRGGVASAFAGSAFVAVMPGASHRPYTDR</sequence>
<evidence type="ECO:0000313" key="2">
    <source>
        <dbReference type="EMBL" id="MBS2964085.1"/>
    </source>
</evidence>
<protein>
    <submittedName>
        <fullName evidence="2">Uncharacterized protein</fullName>
    </submittedName>
</protein>
<keyword evidence="1" id="KW-0812">Transmembrane</keyword>
<keyword evidence="1" id="KW-0472">Membrane</keyword>
<organism evidence="2 3">
    <name type="scientific">Actinocrinis puniceicyclus</name>
    <dbReference type="NCBI Taxonomy" id="977794"/>
    <lineage>
        <taxon>Bacteria</taxon>
        <taxon>Bacillati</taxon>
        <taxon>Actinomycetota</taxon>
        <taxon>Actinomycetes</taxon>
        <taxon>Catenulisporales</taxon>
        <taxon>Actinospicaceae</taxon>
        <taxon>Actinocrinis</taxon>
    </lineage>
</organism>
<keyword evidence="1" id="KW-1133">Transmembrane helix</keyword>
<evidence type="ECO:0000313" key="3">
    <source>
        <dbReference type="Proteomes" id="UP000677913"/>
    </source>
</evidence>
<proteinExistence type="predicted"/>
<keyword evidence="3" id="KW-1185">Reference proteome</keyword>
<evidence type="ECO:0000256" key="1">
    <source>
        <dbReference type="SAM" id="Phobius"/>
    </source>
</evidence>
<dbReference type="AlphaFoldDB" id="A0A8J7WNN5"/>
<gene>
    <name evidence="2" type="ORF">KGA66_13590</name>
</gene>
<dbReference type="Proteomes" id="UP000677913">
    <property type="component" value="Unassembled WGS sequence"/>
</dbReference>
<feature type="transmembrane region" description="Helical" evidence="1">
    <location>
        <begin position="67"/>
        <end position="87"/>
    </location>
</feature>
<reference evidence="2" key="1">
    <citation type="submission" date="2021-04" db="EMBL/GenBank/DDBJ databases">
        <title>Genome based classification of Actinospica acidithermotolerans sp. nov., an actinobacterium isolated from an Indonesian hot spring.</title>
        <authorList>
            <person name="Kusuma A.B."/>
            <person name="Putra K.E."/>
            <person name="Nafisah S."/>
            <person name="Loh J."/>
            <person name="Nouioui I."/>
            <person name="Goodfellow M."/>
        </authorList>
    </citation>
    <scope>NUCLEOTIDE SEQUENCE</scope>
    <source>
        <strain evidence="2">DSM 45618</strain>
    </source>
</reference>
<feature type="transmembrane region" description="Helical" evidence="1">
    <location>
        <begin position="34"/>
        <end position="55"/>
    </location>
</feature>